<proteinExistence type="predicted"/>
<gene>
    <name evidence="2" type="ORF">METZ01_LOCUS368079</name>
</gene>
<accession>A0A382T0H0</accession>
<keyword evidence="1" id="KW-0812">Transmembrane</keyword>
<sequence>MRQRIGILRVIKDLKVLIRFQFILGVLLLCSFGWSEGLGFKLTPEATKALRKLSLPGIKLNLKERCVDVNATICLHKGLLELVACTKGTKEHESILSVAARPMHIHTAMLLMGASPGTPAMRKAQEGARTRWVPVEPAGDPVCVSLVFAESKGKPQEYPIQKFISPAQPD</sequence>
<keyword evidence="1" id="KW-1133">Transmembrane helix</keyword>
<dbReference type="InterPro" id="IPR047750">
    <property type="entry name" value="YdjY-like"/>
</dbReference>
<feature type="transmembrane region" description="Helical" evidence="1">
    <location>
        <begin position="16"/>
        <end position="34"/>
    </location>
</feature>
<evidence type="ECO:0000256" key="1">
    <source>
        <dbReference type="SAM" id="Phobius"/>
    </source>
</evidence>
<organism evidence="2">
    <name type="scientific">marine metagenome</name>
    <dbReference type="NCBI Taxonomy" id="408172"/>
    <lineage>
        <taxon>unclassified sequences</taxon>
        <taxon>metagenomes</taxon>
        <taxon>ecological metagenomes</taxon>
    </lineage>
</organism>
<evidence type="ECO:0000313" key="2">
    <source>
        <dbReference type="EMBL" id="SVD15225.1"/>
    </source>
</evidence>
<dbReference type="EMBL" id="UINC01132733">
    <property type="protein sequence ID" value="SVD15225.1"/>
    <property type="molecule type" value="Genomic_DNA"/>
</dbReference>
<protein>
    <submittedName>
        <fullName evidence="2">Uncharacterized protein</fullName>
    </submittedName>
</protein>
<reference evidence="2" key="1">
    <citation type="submission" date="2018-05" db="EMBL/GenBank/DDBJ databases">
        <authorList>
            <person name="Lanie J.A."/>
            <person name="Ng W.-L."/>
            <person name="Kazmierczak K.M."/>
            <person name="Andrzejewski T.M."/>
            <person name="Davidsen T.M."/>
            <person name="Wayne K.J."/>
            <person name="Tettelin H."/>
            <person name="Glass J.I."/>
            <person name="Rusch D."/>
            <person name="Podicherti R."/>
            <person name="Tsui H.-C.T."/>
            <person name="Winkler M.E."/>
        </authorList>
    </citation>
    <scope>NUCLEOTIDE SEQUENCE</scope>
</reference>
<keyword evidence="1" id="KW-0472">Membrane</keyword>
<name>A0A382T0H0_9ZZZZ</name>
<dbReference type="NCBIfam" id="NF040466">
    <property type="entry name" value="ydjY_domain"/>
    <property type="match status" value="1"/>
</dbReference>
<dbReference type="AlphaFoldDB" id="A0A382T0H0"/>
<feature type="non-terminal residue" evidence="2">
    <location>
        <position position="170"/>
    </location>
</feature>